<comment type="caution">
    <text evidence="1">The sequence shown here is derived from an EMBL/GenBank/DDBJ whole genome shotgun (WGS) entry which is preliminary data.</text>
</comment>
<organism evidence="1 2">
    <name type="scientific">Polyplax serrata</name>
    <name type="common">Common mouse louse</name>
    <dbReference type="NCBI Taxonomy" id="468196"/>
    <lineage>
        <taxon>Eukaryota</taxon>
        <taxon>Metazoa</taxon>
        <taxon>Ecdysozoa</taxon>
        <taxon>Arthropoda</taxon>
        <taxon>Hexapoda</taxon>
        <taxon>Insecta</taxon>
        <taxon>Pterygota</taxon>
        <taxon>Neoptera</taxon>
        <taxon>Paraneoptera</taxon>
        <taxon>Psocodea</taxon>
        <taxon>Troctomorpha</taxon>
        <taxon>Phthiraptera</taxon>
        <taxon>Anoplura</taxon>
        <taxon>Polyplacidae</taxon>
        <taxon>Polyplax</taxon>
    </lineage>
</organism>
<reference evidence="1 2" key="1">
    <citation type="submission" date="2023-10" db="EMBL/GenBank/DDBJ databases">
        <title>Genomes of two closely related lineages of the louse Polyplax serrata with different host specificities.</title>
        <authorList>
            <person name="Martinu J."/>
            <person name="Tarabai H."/>
            <person name="Stefka J."/>
            <person name="Hypsa V."/>
        </authorList>
    </citation>
    <scope>NUCLEOTIDE SEQUENCE [LARGE SCALE GENOMIC DNA]</scope>
    <source>
        <strain evidence="1">HR10_N</strain>
    </source>
</reference>
<dbReference type="EMBL" id="JAWJWE010000002">
    <property type="protein sequence ID" value="KAK6643038.1"/>
    <property type="molecule type" value="Genomic_DNA"/>
</dbReference>
<feature type="non-terminal residue" evidence="1">
    <location>
        <position position="1"/>
    </location>
</feature>
<name>A0AAN8SAY7_POLSC</name>
<proteinExistence type="predicted"/>
<accession>A0AAN8SAY7</accession>
<evidence type="ECO:0000313" key="2">
    <source>
        <dbReference type="Proteomes" id="UP001372834"/>
    </source>
</evidence>
<sequence>WMYEVSFNVKFINSSLKRSERSQRVSQTWTVSAHAKVEVSRCGSASIDSKTIYKYISRIRWNRNGKFGQMAVQDQRIL</sequence>
<protein>
    <submittedName>
        <fullName evidence="1">Uncharacterized protein</fullName>
    </submittedName>
</protein>
<gene>
    <name evidence="1" type="ORF">RUM43_004541</name>
</gene>
<dbReference type="AlphaFoldDB" id="A0AAN8SAY7"/>
<evidence type="ECO:0000313" key="1">
    <source>
        <dbReference type="EMBL" id="KAK6643038.1"/>
    </source>
</evidence>
<dbReference type="Proteomes" id="UP001372834">
    <property type="component" value="Unassembled WGS sequence"/>
</dbReference>